<sequence>MSRTLNKKESELTIEYTIQGEQWENAKEKARKALRANVQIDGFRKGHVPAFEADKRINPIEVYQKALDSILDNIYKEQIISQITKDDEIVGHANLRIKDINEEKAEISFVFPLFPEVKLGDYKKLGVKLGSCELTKKDLNDAKSQIASNYVVMLDSKEPIKEKDQVNFNFKGFIDGKPFDGGEAENFDLVIGSKQFIPGFEDKMIGLKAGEEKDLDLVFPEDYHAKNLAGKSVVFHVKINFVKTPNYPTIDDNFVKEINLPNVKNVAEFEEYVKFIALKNKLANVKNEFINEAVKKLSEQSEVSLSESLVEEEADKYYQNFLNNLKQQQITEKDYYEFSKSTKEESLNVFKKQAQINLKQMFVLGAIAKAESLKVTLEDYEKEVEKLAKTYGLAPEHVKQILKFENVENNLINERISEILLKENDTKAFENFDKLLKEVEEYEAKQTQAIVDEAKRKREEAEKIAKESKENIDEQK</sequence>
<dbReference type="Pfam" id="PF05698">
    <property type="entry name" value="Trigger_C"/>
    <property type="match status" value="1"/>
</dbReference>
<dbReference type="Pfam" id="PF05697">
    <property type="entry name" value="Trigger_N"/>
    <property type="match status" value="1"/>
</dbReference>
<organism evidence="17 18">
    <name type="scientific">Metamycoplasma hominis</name>
    <name type="common">Mycoplasma hominis</name>
    <dbReference type="NCBI Taxonomy" id="2098"/>
    <lineage>
        <taxon>Bacteria</taxon>
        <taxon>Bacillati</taxon>
        <taxon>Mycoplasmatota</taxon>
        <taxon>Mycoplasmoidales</taxon>
        <taxon>Metamycoplasmataceae</taxon>
        <taxon>Metamycoplasma</taxon>
    </lineage>
</organism>
<reference evidence="17 18" key="1">
    <citation type="submission" date="2014-08" db="EMBL/GenBank/DDBJ databases">
        <authorList>
            <person name="Kuleshov K."/>
            <person name="Dedkov V."/>
            <person name="Markelov M."/>
            <person name="Pimkina E."/>
        </authorList>
    </citation>
    <scope>NUCLEOTIDE SEQUENCE [LARGE SCALE GENOMIC DNA]</scope>
    <source>
        <strain evidence="18">TOA</strain>
    </source>
</reference>
<gene>
    <name evidence="12" type="primary">tig</name>
    <name evidence="17" type="ORF">KN71_000620</name>
</gene>
<feature type="domain" description="PPIase FKBP-type" evidence="16">
    <location>
        <begin position="163"/>
        <end position="264"/>
    </location>
</feature>
<evidence type="ECO:0000256" key="5">
    <source>
        <dbReference type="ARBA" id="ARBA00022618"/>
    </source>
</evidence>
<dbReference type="EC" id="5.2.1.8" evidence="3 12"/>
<evidence type="ECO:0000256" key="1">
    <source>
        <dbReference type="ARBA" id="ARBA00000971"/>
    </source>
</evidence>
<reference evidence="17 18" key="2">
    <citation type="submission" date="2018-10" db="EMBL/GenBank/DDBJ databases">
        <title>Detection and isolation of Mycoplasma hominis as a predominant microorganism from pelvic cavity of patient with salpingitis and tubo-ovarian abscess.</title>
        <authorList>
            <person name="Guschin A.E."/>
            <person name="Khayrullina G.A."/>
            <person name="Rakovskaya I.V."/>
            <person name="Shelenkov A.A."/>
            <person name="Shagin D.A."/>
        </authorList>
    </citation>
    <scope>NUCLEOTIDE SEQUENCE [LARGE SCALE GENOMIC DNA]</scope>
    <source>
        <strain evidence="18">TOA</strain>
    </source>
</reference>
<dbReference type="NCBIfam" id="TIGR00115">
    <property type="entry name" value="tig"/>
    <property type="match status" value="1"/>
</dbReference>
<evidence type="ECO:0000256" key="14">
    <source>
        <dbReference type="RuleBase" id="RU003914"/>
    </source>
</evidence>
<dbReference type="SUPFAM" id="SSF102735">
    <property type="entry name" value="Trigger factor ribosome-binding domain"/>
    <property type="match status" value="1"/>
</dbReference>
<proteinExistence type="inferred from homology"/>
<keyword evidence="5 12" id="KW-0132">Cell division</keyword>
<dbReference type="SUPFAM" id="SSF54534">
    <property type="entry name" value="FKBP-like"/>
    <property type="match status" value="1"/>
</dbReference>
<dbReference type="PROSITE" id="PS50059">
    <property type="entry name" value="FKBP_PPIASE"/>
    <property type="match status" value="1"/>
</dbReference>
<dbReference type="GO" id="GO:0015031">
    <property type="term" value="P:protein transport"/>
    <property type="evidence" value="ECO:0007669"/>
    <property type="project" value="UniProtKB-UniRule"/>
</dbReference>
<keyword evidence="15" id="KW-0175">Coiled coil</keyword>
<dbReference type="HAMAP" id="MF_00303">
    <property type="entry name" value="Trigger_factor_Tig"/>
    <property type="match status" value="1"/>
</dbReference>
<evidence type="ECO:0000256" key="11">
    <source>
        <dbReference type="ARBA" id="ARBA00029986"/>
    </source>
</evidence>
<evidence type="ECO:0000256" key="13">
    <source>
        <dbReference type="PROSITE-ProRule" id="PRU00277"/>
    </source>
</evidence>
<evidence type="ECO:0000256" key="12">
    <source>
        <dbReference type="HAMAP-Rule" id="MF_00303"/>
    </source>
</evidence>
<evidence type="ECO:0000256" key="15">
    <source>
        <dbReference type="SAM" id="Coils"/>
    </source>
</evidence>
<evidence type="ECO:0000256" key="2">
    <source>
        <dbReference type="ARBA" id="ARBA00005464"/>
    </source>
</evidence>
<dbReference type="Gene3D" id="1.10.3120.10">
    <property type="entry name" value="Trigger factor, C-terminal domain"/>
    <property type="match status" value="1"/>
</dbReference>
<dbReference type="GO" id="GO:0003755">
    <property type="term" value="F:peptidyl-prolyl cis-trans isomerase activity"/>
    <property type="evidence" value="ECO:0007669"/>
    <property type="project" value="UniProtKB-UniRule"/>
</dbReference>
<keyword evidence="8 12" id="KW-0413">Isomerase</keyword>
<dbReference type="Gene3D" id="3.10.50.40">
    <property type="match status" value="1"/>
</dbReference>
<dbReference type="GO" id="GO:0005737">
    <property type="term" value="C:cytoplasm"/>
    <property type="evidence" value="ECO:0007669"/>
    <property type="project" value="UniProtKB-SubCell"/>
</dbReference>
<dbReference type="SUPFAM" id="SSF109998">
    <property type="entry name" value="Triger factor/SurA peptide-binding domain-like"/>
    <property type="match status" value="1"/>
</dbReference>
<evidence type="ECO:0000256" key="4">
    <source>
        <dbReference type="ARBA" id="ARBA00016902"/>
    </source>
</evidence>
<feature type="coiled-coil region" evidence="15">
    <location>
        <begin position="444"/>
        <end position="471"/>
    </location>
</feature>
<comment type="similarity">
    <text evidence="2 12 14">Belongs to the FKBP-type PPIase family. Tig subfamily.</text>
</comment>
<evidence type="ECO:0000256" key="8">
    <source>
        <dbReference type="ARBA" id="ARBA00023235"/>
    </source>
</evidence>
<evidence type="ECO:0000313" key="18">
    <source>
        <dbReference type="Proteomes" id="UP000029712"/>
    </source>
</evidence>
<dbReference type="OrthoDB" id="9767721at2"/>
<evidence type="ECO:0000256" key="10">
    <source>
        <dbReference type="ARBA" id="ARBA00024849"/>
    </source>
</evidence>
<dbReference type="Pfam" id="PF00254">
    <property type="entry name" value="FKBP_C"/>
    <property type="match status" value="1"/>
</dbReference>
<keyword evidence="6 12" id="KW-0697">Rotamase</keyword>
<name>A0A454C9A2_METHO</name>
<dbReference type="InterPro" id="IPR036611">
    <property type="entry name" value="Trigger_fac_ribosome-bd_sf"/>
</dbReference>
<evidence type="ECO:0000256" key="7">
    <source>
        <dbReference type="ARBA" id="ARBA00023186"/>
    </source>
</evidence>
<evidence type="ECO:0000256" key="3">
    <source>
        <dbReference type="ARBA" id="ARBA00013194"/>
    </source>
</evidence>
<evidence type="ECO:0000259" key="16">
    <source>
        <dbReference type="PROSITE" id="PS50059"/>
    </source>
</evidence>
<dbReference type="RefSeq" id="WP_012855368.1">
    <property type="nucleotide sequence ID" value="NZ_CP009677.1"/>
</dbReference>
<dbReference type="AlphaFoldDB" id="A0A454C9A2"/>
<keyword evidence="7 12" id="KW-0143">Chaperone</keyword>
<comment type="subcellular location">
    <subcellularLocation>
        <location evidence="12">Cytoplasm</location>
    </subcellularLocation>
    <text evidence="12">About half TF is bound to the ribosome near the polypeptide exit tunnel while the other half is free in the cytoplasm.</text>
</comment>
<dbReference type="GeneID" id="89679142"/>
<feature type="coiled-coil region" evidence="15">
    <location>
        <begin position="363"/>
        <end position="390"/>
    </location>
</feature>
<dbReference type="Proteomes" id="UP000029712">
    <property type="component" value="Chromosome"/>
</dbReference>
<protein>
    <recommendedName>
        <fullName evidence="4 12">Trigger factor</fullName>
        <shortName evidence="12">TF</shortName>
        <ecNumber evidence="3 12">5.2.1.8</ecNumber>
    </recommendedName>
    <alternativeName>
        <fullName evidence="11 12">PPIase</fullName>
    </alternativeName>
</protein>
<evidence type="ECO:0000313" key="17">
    <source>
        <dbReference type="EMBL" id="AYN65216.1"/>
    </source>
</evidence>
<dbReference type="InterPro" id="IPR027304">
    <property type="entry name" value="Trigger_fact/SurA_dom_sf"/>
</dbReference>
<dbReference type="Gene3D" id="3.30.70.1050">
    <property type="entry name" value="Trigger factor ribosome-binding domain"/>
    <property type="match status" value="1"/>
</dbReference>
<dbReference type="EMBL" id="CP033021">
    <property type="protein sequence ID" value="AYN65216.1"/>
    <property type="molecule type" value="Genomic_DNA"/>
</dbReference>
<dbReference type="InterPro" id="IPR037041">
    <property type="entry name" value="Trigger_fac_C_sf"/>
</dbReference>
<dbReference type="InterPro" id="IPR001179">
    <property type="entry name" value="PPIase_FKBP_dom"/>
</dbReference>
<dbReference type="GO" id="GO:0051301">
    <property type="term" value="P:cell division"/>
    <property type="evidence" value="ECO:0007669"/>
    <property type="project" value="UniProtKB-KW"/>
</dbReference>
<dbReference type="OMA" id="KGIKTQF"/>
<evidence type="ECO:0000256" key="9">
    <source>
        <dbReference type="ARBA" id="ARBA00023306"/>
    </source>
</evidence>
<dbReference type="GO" id="GO:0006457">
    <property type="term" value="P:protein folding"/>
    <property type="evidence" value="ECO:0007669"/>
    <property type="project" value="UniProtKB-UniRule"/>
</dbReference>
<comment type="function">
    <text evidence="10 12">Involved in protein export. Acts as a chaperone by maintaining the newly synthesized protein in an open conformation. Functions as a peptidyl-prolyl cis-trans isomerase.</text>
</comment>
<dbReference type="PIRSF" id="PIRSF003095">
    <property type="entry name" value="Trigger_factor"/>
    <property type="match status" value="1"/>
</dbReference>
<accession>A0A454C9A2</accession>
<keyword evidence="9 12" id="KW-0131">Cell cycle</keyword>
<evidence type="ECO:0000256" key="6">
    <source>
        <dbReference type="ARBA" id="ARBA00023110"/>
    </source>
</evidence>
<dbReference type="FunFam" id="3.10.50.40:FF:000001">
    <property type="entry name" value="Trigger factor"/>
    <property type="match status" value="1"/>
</dbReference>
<keyword evidence="12" id="KW-0963">Cytoplasm</keyword>
<dbReference type="InterPro" id="IPR008880">
    <property type="entry name" value="Trigger_fac_C"/>
</dbReference>
<dbReference type="InterPro" id="IPR046357">
    <property type="entry name" value="PPIase_dom_sf"/>
</dbReference>
<comment type="catalytic activity">
    <reaction evidence="1 12 13">
        <text>[protein]-peptidylproline (omega=180) = [protein]-peptidylproline (omega=0)</text>
        <dbReference type="Rhea" id="RHEA:16237"/>
        <dbReference type="Rhea" id="RHEA-COMP:10747"/>
        <dbReference type="Rhea" id="RHEA-COMP:10748"/>
        <dbReference type="ChEBI" id="CHEBI:83833"/>
        <dbReference type="ChEBI" id="CHEBI:83834"/>
        <dbReference type="EC" id="5.2.1.8"/>
    </reaction>
</comment>
<comment type="domain">
    <text evidence="12">Consists of 3 domains; the N-terminus binds the ribosome, the middle domain has PPIase activity, while the C-terminus has intrinsic chaperone activity on its own.</text>
</comment>
<dbReference type="InterPro" id="IPR005215">
    <property type="entry name" value="Trig_fac"/>
</dbReference>
<dbReference type="InterPro" id="IPR008881">
    <property type="entry name" value="Trigger_fac_ribosome-bd_bac"/>
</dbReference>